<keyword evidence="10" id="KW-0804">Transcription</keyword>
<feature type="domain" description="SET" evidence="15">
    <location>
        <begin position="280"/>
        <end position="393"/>
    </location>
</feature>
<dbReference type="PROSITE" id="PS00028">
    <property type="entry name" value="ZINC_FINGER_C2H2_1"/>
    <property type="match status" value="6"/>
</dbReference>
<dbReference type="PROSITE" id="PS50280">
    <property type="entry name" value="SET"/>
    <property type="match status" value="1"/>
</dbReference>
<dbReference type="InterPro" id="IPR036236">
    <property type="entry name" value="Znf_C2H2_sf"/>
</dbReference>
<proteinExistence type="predicted"/>
<dbReference type="Gene3D" id="2.170.270.10">
    <property type="entry name" value="SET domain"/>
    <property type="match status" value="1"/>
</dbReference>
<feature type="domain" description="C2H2-type" evidence="14">
    <location>
        <begin position="535"/>
        <end position="562"/>
    </location>
</feature>
<feature type="region of interest" description="Disordered" evidence="13">
    <location>
        <begin position="489"/>
        <end position="509"/>
    </location>
</feature>
<comment type="caution">
    <text evidence="17">The sequence shown here is derived from an EMBL/GenBank/DDBJ whole genome shotgun (WGS) entry which is preliminary data.</text>
</comment>
<dbReference type="FunFam" id="3.30.160.60:FF:000303">
    <property type="entry name" value="Zinc finger protein 41"/>
    <property type="match status" value="1"/>
</dbReference>
<dbReference type="GO" id="GO:0006355">
    <property type="term" value="P:regulation of DNA-templated transcription"/>
    <property type="evidence" value="ECO:0007669"/>
    <property type="project" value="InterPro"/>
</dbReference>
<evidence type="ECO:0000313" key="17">
    <source>
        <dbReference type="EMBL" id="KAK2182762.1"/>
    </source>
</evidence>
<dbReference type="CDD" id="cd19193">
    <property type="entry name" value="PR-SET_PRDM7_9"/>
    <property type="match status" value="1"/>
</dbReference>
<dbReference type="PANTHER" id="PTHR16515:SF66">
    <property type="entry name" value="C2H2-TYPE DOMAIN-CONTAINING PROTEIN"/>
    <property type="match status" value="1"/>
</dbReference>
<evidence type="ECO:0000256" key="10">
    <source>
        <dbReference type="ARBA" id="ARBA00023163"/>
    </source>
</evidence>
<keyword evidence="18" id="KW-1185">Reference proteome</keyword>
<feature type="domain" description="C2H2-type" evidence="14">
    <location>
        <begin position="563"/>
        <end position="590"/>
    </location>
</feature>
<dbReference type="GO" id="GO:0005634">
    <property type="term" value="C:nucleus"/>
    <property type="evidence" value="ECO:0007669"/>
    <property type="project" value="UniProtKB-SubCell"/>
</dbReference>
<evidence type="ECO:0000256" key="12">
    <source>
        <dbReference type="PROSITE-ProRule" id="PRU00042"/>
    </source>
</evidence>
<dbReference type="AlphaFoldDB" id="A0AAD9L4L0"/>
<organism evidence="17 18">
    <name type="scientific">Ridgeia piscesae</name>
    <name type="common">Tubeworm</name>
    <dbReference type="NCBI Taxonomy" id="27915"/>
    <lineage>
        <taxon>Eukaryota</taxon>
        <taxon>Metazoa</taxon>
        <taxon>Spiralia</taxon>
        <taxon>Lophotrochozoa</taxon>
        <taxon>Annelida</taxon>
        <taxon>Polychaeta</taxon>
        <taxon>Sedentaria</taxon>
        <taxon>Canalipalpata</taxon>
        <taxon>Sabellida</taxon>
        <taxon>Siboglinidae</taxon>
        <taxon>Ridgeia</taxon>
    </lineage>
</organism>
<evidence type="ECO:0000256" key="11">
    <source>
        <dbReference type="ARBA" id="ARBA00023242"/>
    </source>
</evidence>
<feature type="compositionally biased region" description="Basic and acidic residues" evidence="13">
    <location>
        <begin position="86"/>
        <end position="99"/>
    </location>
</feature>
<feature type="region of interest" description="Disordered" evidence="13">
    <location>
        <begin position="69"/>
        <end position="118"/>
    </location>
</feature>
<dbReference type="SMART" id="SM00355">
    <property type="entry name" value="ZnF_C2H2"/>
    <property type="match status" value="7"/>
</dbReference>
<keyword evidence="4" id="KW-0949">S-adenosyl-L-methionine</keyword>
<feature type="region of interest" description="Disordered" evidence="13">
    <location>
        <begin position="172"/>
        <end position="211"/>
    </location>
</feature>
<protein>
    <recommendedName>
        <fullName evidence="19">Histone-lysine N-methyltransferase PRDM9-like</fullName>
    </recommendedName>
</protein>
<dbReference type="GO" id="GO:0032259">
    <property type="term" value="P:methylation"/>
    <property type="evidence" value="ECO:0007669"/>
    <property type="project" value="UniProtKB-KW"/>
</dbReference>
<dbReference type="SUPFAM" id="SSF82199">
    <property type="entry name" value="SET domain"/>
    <property type="match status" value="1"/>
</dbReference>
<dbReference type="GO" id="GO:1990837">
    <property type="term" value="F:sequence-specific double-stranded DNA binding"/>
    <property type="evidence" value="ECO:0007669"/>
    <property type="project" value="UniProtKB-ARBA"/>
</dbReference>
<feature type="domain" description="C2H2-type" evidence="14">
    <location>
        <begin position="647"/>
        <end position="674"/>
    </location>
</feature>
<keyword evidence="5" id="KW-0479">Metal-binding</keyword>
<evidence type="ECO:0000259" key="14">
    <source>
        <dbReference type="PROSITE" id="PS50157"/>
    </source>
</evidence>
<dbReference type="InterPro" id="IPR001214">
    <property type="entry name" value="SET_dom"/>
</dbReference>
<dbReference type="PROSITE" id="PS50157">
    <property type="entry name" value="ZINC_FINGER_C2H2_2"/>
    <property type="match status" value="5"/>
</dbReference>
<dbReference type="InterPro" id="IPR013087">
    <property type="entry name" value="Znf_C2H2_type"/>
</dbReference>
<name>A0AAD9L4L0_RIDPI</name>
<feature type="domain" description="KRAB-related" evidence="16">
    <location>
        <begin position="6"/>
        <end position="69"/>
    </location>
</feature>
<comment type="subcellular location">
    <subcellularLocation>
        <location evidence="1">Nucleus</location>
    </subcellularLocation>
</comment>
<dbReference type="PANTHER" id="PTHR16515">
    <property type="entry name" value="PR DOMAIN ZINC FINGER PROTEIN"/>
    <property type="match status" value="1"/>
</dbReference>
<dbReference type="Pfam" id="PF00096">
    <property type="entry name" value="zf-C2H2"/>
    <property type="match status" value="5"/>
</dbReference>
<dbReference type="PROSITE" id="PS50806">
    <property type="entry name" value="KRAB_RELATED"/>
    <property type="match status" value="1"/>
</dbReference>
<evidence type="ECO:0000256" key="4">
    <source>
        <dbReference type="ARBA" id="ARBA00022691"/>
    </source>
</evidence>
<dbReference type="EMBL" id="JAODUO010000337">
    <property type="protein sequence ID" value="KAK2182762.1"/>
    <property type="molecule type" value="Genomic_DNA"/>
</dbReference>
<dbReference type="SUPFAM" id="SSF57667">
    <property type="entry name" value="beta-beta-alpha zinc fingers"/>
    <property type="match status" value="3"/>
</dbReference>
<keyword evidence="2" id="KW-0489">Methyltransferase</keyword>
<evidence type="ECO:0000256" key="1">
    <source>
        <dbReference type="ARBA" id="ARBA00004123"/>
    </source>
</evidence>
<sequence>MESLPWISTDSVNIDRYFTKVELENLCDYEKLRLKNMKRNYETMQLLGFPIQKPHFMLSKREQAKIRRRDEAALAKDEDVDWTPQLEREQENQGKEEAPKPMVWKPPPLKTKKSIPESTVVKSRSGKGCYLDDSDDEEFEGYSFGDIEAAEKRYNRKLKRSQCELAKLKSSNLELDEEEDETSHDTLLVEPTRDQTKDSQAAKGCTDEGKRRYPSRNIVRRNYTEMEVPDDDHYIFCDDCNTEYEGDCPVHGPLVVIKDTEVKAVDLKPGVYRCHLSVPSGLVIKPSSIPSAGAGVWAEAPVPKGVRFGPYEGVIVEDSEDAHSGYCWQIYKQGKPHHYVDAADKNESNWMRYVNCACREEDQNLLAFQFHGEIFYRTIENVTAQTELLVWYGDEYGQELGITREDFVTKKHNNYRCSSGDSACDVCGQLFSRDVYMMTHRQRKHPLADISNNGRRGLYKCKLCLFSDDNVDSFQQHLAAHRHNEGRQLHDTGHQTVTDSHTARQPCMRNTSQLQKAEKKLTNDYQQTKVGGKPHKCDICGAQFTQSSNLKRHQLTHTGEKPYKCDICGAQFTLSGSLKKHQLTHTGEKPYKCDICGTRFTESSNLKKHQLTHTGEKPYKCDICGTQFTQRSSLKTHQLTHTGEKPYKCDICGAQFTQRSSLKTHQLTHTGEKPYKCDICGAQFTQRVV</sequence>
<dbReference type="InterPro" id="IPR044417">
    <property type="entry name" value="PRDM7_9_PR-SET"/>
</dbReference>
<evidence type="ECO:0000259" key="15">
    <source>
        <dbReference type="PROSITE" id="PS50280"/>
    </source>
</evidence>
<evidence type="ECO:0000313" key="18">
    <source>
        <dbReference type="Proteomes" id="UP001209878"/>
    </source>
</evidence>
<dbReference type="FunFam" id="3.30.160.60:FF:002343">
    <property type="entry name" value="Zinc finger protein 33A"/>
    <property type="match status" value="4"/>
</dbReference>
<dbReference type="InterPro" id="IPR046341">
    <property type="entry name" value="SET_dom_sf"/>
</dbReference>
<keyword evidence="9" id="KW-0805">Transcription regulation</keyword>
<evidence type="ECO:0000256" key="5">
    <source>
        <dbReference type="ARBA" id="ARBA00022723"/>
    </source>
</evidence>
<evidence type="ECO:0000256" key="6">
    <source>
        <dbReference type="ARBA" id="ARBA00022737"/>
    </source>
</evidence>
<evidence type="ECO:0000256" key="7">
    <source>
        <dbReference type="ARBA" id="ARBA00022771"/>
    </source>
</evidence>
<evidence type="ECO:0008006" key="19">
    <source>
        <dbReference type="Google" id="ProtNLM"/>
    </source>
</evidence>
<dbReference type="FunFam" id="3.30.160.60:FF:000446">
    <property type="entry name" value="Zinc finger protein"/>
    <property type="match status" value="1"/>
</dbReference>
<accession>A0AAD9L4L0</accession>
<keyword evidence="8" id="KW-0862">Zinc</keyword>
<reference evidence="17" key="1">
    <citation type="journal article" date="2023" name="Mol. Biol. Evol.">
        <title>Third-Generation Sequencing Reveals the Adaptive Role of the Epigenome in Three Deep-Sea Polychaetes.</title>
        <authorList>
            <person name="Perez M."/>
            <person name="Aroh O."/>
            <person name="Sun Y."/>
            <person name="Lan Y."/>
            <person name="Juniper S.K."/>
            <person name="Young C.R."/>
            <person name="Angers B."/>
            <person name="Qian P.Y."/>
        </authorList>
    </citation>
    <scope>NUCLEOTIDE SEQUENCE</scope>
    <source>
        <strain evidence="17">R07B-5</strain>
    </source>
</reference>
<evidence type="ECO:0000256" key="9">
    <source>
        <dbReference type="ARBA" id="ARBA00023015"/>
    </source>
</evidence>
<dbReference type="Proteomes" id="UP001209878">
    <property type="component" value="Unassembled WGS sequence"/>
</dbReference>
<feature type="domain" description="C2H2-type" evidence="14">
    <location>
        <begin position="591"/>
        <end position="618"/>
    </location>
</feature>
<dbReference type="SMART" id="SM00317">
    <property type="entry name" value="SET"/>
    <property type="match status" value="1"/>
</dbReference>
<dbReference type="InterPro" id="IPR003655">
    <property type="entry name" value="aKRAB"/>
</dbReference>
<keyword evidence="7 12" id="KW-0863">Zinc-finger</keyword>
<feature type="domain" description="C2H2-type" evidence="14">
    <location>
        <begin position="619"/>
        <end position="646"/>
    </location>
</feature>
<dbReference type="GO" id="GO:0008270">
    <property type="term" value="F:zinc ion binding"/>
    <property type="evidence" value="ECO:0007669"/>
    <property type="project" value="UniProtKB-KW"/>
</dbReference>
<evidence type="ECO:0000256" key="3">
    <source>
        <dbReference type="ARBA" id="ARBA00022679"/>
    </source>
</evidence>
<evidence type="ECO:0000259" key="16">
    <source>
        <dbReference type="PROSITE" id="PS50806"/>
    </source>
</evidence>
<gene>
    <name evidence="17" type="ORF">NP493_337g02052</name>
</gene>
<dbReference type="GO" id="GO:0042054">
    <property type="term" value="F:histone methyltransferase activity"/>
    <property type="evidence" value="ECO:0007669"/>
    <property type="project" value="InterPro"/>
</dbReference>
<dbReference type="InterPro" id="IPR050331">
    <property type="entry name" value="Zinc_finger"/>
</dbReference>
<evidence type="ECO:0000256" key="13">
    <source>
        <dbReference type="SAM" id="MobiDB-lite"/>
    </source>
</evidence>
<keyword evidence="3" id="KW-0808">Transferase</keyword>
<keyword evidence="6" id="KW-0677">Repeat</keyword>
<dbReference type="Gene3D" id="3.30.160.60">
    <property type="entry name" value="Classic Zinc Finger"/>
    <property type="match status" value="6"/>
</dbReference>
<dbReference type="Pfam" id="PF21549">
    <property type="entry name" value="PRDM2_PR"/>
    <property type="match status" value="1"/>
</dbReference>
<evidence type="ECO:0000256" key="2">
    <source>
        <dbReference type="ARBA" id="ARBA00022603"/>
    </source>
</evidence>
<evidence type="ECO:0000256" key="8">
    <source>
        <dbReference type="ARBA" id="ARBA00022833"/>
    </source>
</evidence>
<keyword evidence="11" id="KW-0539">Nucleus</keyword>